<dbReference type="EMBL" id="CP119078">
    <property type="protein sequence ID" value="WED42443.1"/>
    <property type="molecule type" value="Genomic_DNA"/>
</dbReference>
<proteinExistence type="predicted"/>
<feature type="signal peptide" evidence="1">
    <location>
        <begin position="1"/>
        <end position="23"/>
    </location>
</feature>
<keyword evidence="3" id="KW-1185">Reference proteome</keyword>
<organism evidence="2 3">
    <name type="scientific">Legionella cardiaca</name>
    <dbReference type="NCBI Taxonomy" id="1071983"/>
    <lineage>
        <taxon>Bacteria</taxon>
        <taxon>Pseudomonadati</taxon>
        <taxon>Pseudomonadota</taxon>
        <taxon>Gammaproteobacteria</taxon>
        <taxon>Legionellales</taxon>
        <taxon>Legionellaceae</taxon>
        <taxon>Legionella</taxon>
    </lineage>
</organism>
<accession>A0ABY8API2</accession>
<protein>
    <recommendedName>
        <fullName evidence="4">Intracellular multiplication protein IcmX</fullName>
    </recommendedName>
</protein>
<evidence type="ECO:0000313" key="3">
    <source>
        <dbReference type="Proteomes" id="UP001222087"/>
    </source>
</evidence>
<keyword evidence="1" id="KW-0732">Signal</keyword>
<evidence type="ECO:0000256" key="1">
    <source>
        <dbReference type="SAM" id="SignalP"/>
    </source>
</evidence>
<gene>
    <name evidence="2" type="ORF">PXX05_11020</name>
</gene>
<reference evidence="2 3" key="1">
    <citation type="submission" date="2023-02" db="EMBL/GenBank/DDBJ databases">
        <title>Genome Sequence of L. cardiaca H63T.</title>
        <authorList>
            <person name="Lopez A.E."/>
            <person name="Cianciotto N.P."/>
        </authorList>
    </citation>
    <scope>NUCLEOTIDE SEQUENCE [LARGE SCALE GENOMIC DNA]</scope>
    <source>
        <strain evidence="2 3">H63</strain>
    </source>
</reference>
<evidence type="ECO:0008006" key="4">
    <source>
        <dbReference type="Google" id="ProtNLM"/>
    </source>
</evidence>
<dbReference type="RefSeq" id="WP_275088266.1">
    <property type="nucleotide sequence ID" value="NZ_CP119078.1"/>
</dbReference>
<name>A0ABY8API2_9GAMM</name>
<evidence type="ECO:0000313" key="2">
    <source>
        <dbReference type="EMBL" id="WED42443.1"/>
    </source>
</evidence>
<dbReference type="Proteomes" id="UP001222087">
    <property type="component" value="Chromosome"/>
</dbReference>
<sequence>MKSLCSRSALSGVLLFASSTTFASGGSTDFPWNTMGDSLQQIQEYLGNLGEYLGYNLQNGVNNNDVSQALLQVTVNAVGLTISPALQTVFGAFPVNTSMFPSVAQTQAEGQNTQSSSPYFVPSSVTLYAGLNDFANSTFQSSGGITTSDLIDQAANITGQGSSGSQFQDPVSQAVANMLTTPDSSYCITKDSNNAPIWNTTICPAGNLVFEGNNLMTDDQVMQNVIGSLPSTWEYFTPKANQLIIPQLNSNNLIAPLMYSNEALNLQTQYQSNTPPIFSGQQSGPLQAQNPEQLASNFIRYATAGVAPISLPDRQSYDNLYKQLLTPTPATAMQRFQAAATLANFLTNIRVYAAQTSVGIGNLYYILSRRMQQPISTAAQGAGQSNSITTSQALSEYQMATWRLINPQNKQQNTDWINKLNSASAATTQKEIALLLAEINYQLYLSRQQDERILLTNTMLLLQNARMMQLNGLLRATSDTAAANNPSNQ</sequence>
<feature type="chain" id="PRO_5047037842" description="Intracellular multiplication protein IcmX" evidence="1">
    <location>
        <begin position="24"/>
        <end position="489"/>
    </location>
</feature>